<comment type="similarity">
    <text evidence="5">Belongs to the alanine racemase family.</text>
</comment>
<dbReference type="GO" id="GO:0005829">
    <property type="term" value="C:cytosol"/>
    <property type="evidence" value="ECO:0007669"/>
    <property type="project" value="TreeGrafter"/>
</dbReference>
<proteinExistence type="inferred from homology"/>
<dbReference type="Pfam" id="PF01168">
    <property type="entry name" value="Ala_racemase_N"/>
    <property type="match status" value="1"/>
</dbReference>
<dbReference type="InterPro" id="IPR011079">
    <property type="entry name" value="Ala_racemase_C"/>
</dbReference>
<dbReference type="EMBL" id="UGQA01000001">
    <property type="protein sequence ID" value="STY95652.1"/>
    <property type="molecule type" value="Genomic_DNA"/>
</dbReference>
<dbReference type="PANTHER" id="PTHR30511">
    <property type="entry name" value="ALANINE RACEMASE"/>
    <property type="match status" value="1"/>
</dbReference>
<dbReference type="FunFam" id="3.20.20.10:FF:000002">
    <property type="entry name" value="Alanine racemase"/>
    <property type="match status" value="1"/>
</dbReference>
<dbReference type="GO" id="GO:0008784">
    <property type="term" value="F:alanine racemase activity"/>
    <property type="evidence" value="ECO:0007669"/>
    <property type="project" value="UniProtKB-UniRule"/>
</dbReference>
<accession>A0A378Q4N5</accession>
<feature type="domain" description="Alanine racemase C-terminal" evidence="8">
    <location>
        <begin position="246"/>
        <end position="369"/>
    </location>
</feature>
<keyword evidence="3 5" id="KW-0663">Pyridoxal phosphate</keyword>
<organism evidence="9 10">
    <name type="scientific">Faucicola atlantae</name>
    <dbReference type="NCBI Taxonomy" id="34059"/>
    <lineage>
        <taxon>Bacteria</taxon>
        <taxon>Pseudomonadati</taxon>
        <taxon>Pseudomonadota</taxon>
        <taxon>Gammaproteobacteria</taxon>
        <taxon>Moraxellales</taxon>
        <taxon>Moraxellaceae</taxon>
        <taxon>Faucicola</taxon>
    </lineage>
</organism>
<feature type="modified residue" description="N6-(pyridoxal phosphate)lysine" evidence="5 6">
    <location>
        <position position="37"/>
    </location>
</feature>
<dbReference type="HAMAP" id="MF_01201">
    <property type="entry name" value="Ala_racemase"/>
    <property type="match status" value="1"/>
</dbReference>
<feature type="active site" description="Proton acceptor; specific for D-alanine" evidence="5">
    <location>
        <position position="37"/>
    </location>
</feature>
<dbReference type="GO" id="GO:0030632">
    <property type="term" value="P:D-alanine biosynthetic process"/>
    <property type="evidence" value="ECO:0007669"/>
    <property type="project" value="UniProtKB-UniRule"/>
</dbReference>
<dbReference type="InterPro" id="IPR009006">
    <property type="entry name" value="Ala_racemase/Decarboxylase_C"/>
</dbReference>
<protein>
    <recommendedName>
        <fullName evidence="5">Alanine racemase</fullName>
        <ecNumber evidence="5">5.1.1.1</ecNumber>
    </recommendedName>
</protein>
<reference evidence="9 10" key="1">
    <citation type="submission" date="2018-06" db="EMBL/GenBank/DDBJ databases">
        <authorList>
            <consortium name="Pathogen Informatics"/>
            <person name="Doyle S."/>
        </authorList>
    </citation>
    <scope>NUCLEOTIDE SEQUENCE [LARGE SCALE GENOMIC DNA]</scope>
    <source>
        <strain evidence="9 10">NCTC11091</strain>
    </source>
</reference>
<dbReference type="AlphaFoldDB" id="A0A378Q4N5"/>
<evidence type="ECO:0000256" key="6">
    <source>
        <dbReference type="PIRSR" id="PIRSR600821-50"/>
    </source>
</evidence>
<evidence type="ECO:0000259" key="8">
    <source>
        <dbReference type="SMART" id="SM01005"/>
    </source>
</evidence>
<comment type="function">
    <text evidence="5">Catalyzes the interconversion of L-alanine and D-alanine. May also act on other amino acids.</text>
</comment>
<feature type="binding site" evidence="5 7">
    <location>
        <position position="315"/>
    </location>
    <ligand>
        <name>substrate</name>
    </ligand>
</feature>
<evidence type="ECO:0000313" key="9">
    <source>
        <dbReference type="EMBL" id="STY95652.1"/>
    </source>
</evidence>
<dbReference type="SMART" id="SM01005">
    <property type="entry name" value="Ala_racemase_C"/>
    <property type="match status" value="1"/>
</dbReference>
<dbReference type="Gene3D" id="3.20.20.10">
    <property type="entry name" value="Alanine racemase"/>
    <property type="match status" value="1"/>
</dbReference>
<dbReference type="NCBIfam" id="TIGR00492">
    <property type="entry name" value="alr"/>
    <property type="match status" value="1"/>
</dbReference>
<dbReference type="Proteomes" id="UP000255193">
    <property type="component" value="Unassembled WGS sequence"/>
</dbReference>
<keyword evidence="4 5" id="KW-0413">Isomerase</keyword>
<evidence type="ECO:0000256" key="7">
    <source>
        <dbReference type="PIRSR" id="PIRSR600821-52"/>
    </source>
</evidence>
<evidence type="ECO:0000256" key="2">
    <source>
        <dbReference type="ARBA" id="ARBA00001933"/>
    </source>
</evidence>
<comment type="pathway">
    <text evidence="5">Amino-acid biosynthesis; D-alanine biosynthesis; D-alanine from L-alanine: step 1/1.</text>
</comment>
<evidence type="ECO:0000256" key="5">
    <source>
        <dbReference type="HAMAP-Rule" id="MF_01201"/>
    </source>
</evidence>
<evidence type="ECO:0000256" key="4">
    <source>
        <dbReference type="ARBA" id="ARBA00023235"/>
    </source>
</evidence>
<dbReference type="InterPro" id="IPR029066">
    <property type="entry name" value="PLP-binding_barrel"/>
</dbReference>
<evidence type="ECO:0000313" key="10">
    <source>
        <dbReference type="Proteomes" id="UP000255193"/>
    </source>
</evidence>
<dbReference type="UniPathway" id="UPA00042">
    <property type="reaction ID" value="UER00497"/>
</dbReference>
<dbReference type="Gene3D" id="2.40.37.10">
    <property type="entry name" value="Lyase, Ornithine Decarboxylase, Chain A, domain 1"/>
    <property type="match status" value="1"/>
</dbReference>
<dbReference type="SUPFAM" id="SSF50621">
    <property type="entry name" value="Alanine racemase C-terminal domain-like"/>
    <property type="match status" value="1"/>
</dbReference>
<dbReference type="InterPro" id="IPR000821">
    <property type="entry name" value="Ala_racemase"/>
</dbReference>
<name>A0A378Q4N5_9GAMM</name>
<dbReference type="GO" id="GO:0030170">
    <property type="term" value="F:pyridoxal phosphate binding"/>
    <property type="evidence" value="ECO:0007669"/>
    <property type="project" value="UniProtKB-UniRule"/>
</dbReference>
<evidence type="ECO:0000256" key="3">
    <source>
        <dbReference type="ARBA" id="ARBA00022898"/>
    </source>
</evidence>
<dbReference type="Pfam" id="PF00842">
    <property type="entry name" value="Ala_racemase_C"/>
    <property type="match status" value="1"/>
</dbReference>
<evidence type="ECO:0000256" key="1">
    <source>
        <dbReference type="ARBA" id="ARBA00000316"/>
    </source>
</evidence>
<comment type="cofactor">
    <cofactor evidence="2 5 6">
        <name>pyridoxal 5'-phosphate</name>
        <dbReference type="ChEBI" id="CHEBI:597326"/>
    </cofactor>
</comment>
<dbReference type="SUPFAM" id="SSF51419">
    <property type="entry name" value="PLP-binding barrel"/>
    <property type="match status" value="1"/>
</dbReference>
<dbReference type="PANTHER" id="PTHR30511:SF0">
    <property type="entry name" value="ALANINE RACEMASE, CATABOLIC-RELATED"/>
    <property type="match status" value="1"/>
</dbReference>
<comment type="catalytic activity">
    <reaction evidence="1 5">
        <text>L-alanine = D-alanine</text>
        <dbReference type="Rhea" id="RHEA:20249"/>
        <dbReference type="ChEBI" id="CHEBI:57416"/>
        <dbReference type="ChEBI" id="CHEBI:57972"/>
        <dbReference type="EC" id="5.1.1.1"/>
    </reaction>
</comment>
<dbReference type="PRINTS" id="PR00992">
    <property type="entry name" value="ALARACEMASE"/>
</dbReference>
<feature type="active site" description="Proton acceptor; specific for L-alanine" evidence="5">
    <location>
        <position position="267"/>
    </location>
</feature>
<feature type="binding site" evidence="5 7">
    <location>
        <position position="138"/>
    </location>
    <ligand>
        <name>substrate</name>
    </ligand>
</feature>
<dbReference type="EC" id="5.1.1.1" evidence="5"/>
<dbReference type="InterPro" id="IPR001608">
    <property type="entry name" value="Ala_racemase_N"/>
</dbReference>
<sequence>MVDVRNTWVEINTAALAHNVRRVRDYAPNARVLAMVKADAYGHGAAACLAGVQDADALGVACMAEALALRAAGWQKPIVLIEGVFSQAEWRVALAQNLTCVVHHETQLAWALQDLPHRAFCTDHPPTIWLKLNTGMNRLGFTANGALEVARQLHTAGYQIVLISHFANADVPDDPYNTAQITLFVDVLARLRAELGADAVQASLCNSAGLINFPEVQFDWVRPGIMLYGGSPIANVAPQALNLRPAMQFGAAVMAVHVLPVGASVGYGSRWQATRPTRLGVVSVGYADGYPRVVSEAAYVLAEGIRLPIVGRVAMDMLMVDMTDAQAVGLGSTVTLWGDGLSVDTVASWTNTLNYELLCHVGTRPTRRY</sequence>
<gene>
    <name evidence="9" type="primary">dadX</name>
    <name evidence="9" type="ORF">NCTC11091_01449</name>
</gene>